<evidence type="ECO:0000256" key="5">
    <source>
        <dbReference type="SAM" id="Coils"/>
    </source>
</evidence>
<dbReference type="InterPro" id="IPR051185">
    <property type="entry name" value="ASPM"/>
</dbReference>
<feature type="coiled-coil region" evidence="5">
    <location>
        <begin position="121"/>
        <end position="155"/>
    </location>
</feature>
<reference evidence="7" key="1">
    <citation type="submission" date="2021-10" db="EMBL/GenBank/DDBJ databases">
        <title>Tropical sea cucumber genome reveals ecological adaptation and Cuvierian tubules defense mechanism.</title>
        <authorList>
            <person name="Chen T."/>
        </authorList>
    </citation>
    <scope>NUCLEOTIDE SEQUENCE</scope>
    <source>
        <strain evidence="7">Nanhai2018</strain>
        <tissue evidence="7">Muscle</tissue>
    </source>
</reference>
<dbReference type="EMBL" id="JAIZAY010000003">
    <property type="protein sequence ID" value="KAJ8045027.1"/>
    <property type="molecule type" value="Genomic_DNA"/>
</dbReference>
<dbReference type="InterPro" id="IPR000048">
    <property type="entry name" value="IQ_motif_EF-hand-BS"/>
</dbReference>
<evidence type="ECO:0000313" key="8">
    <source>
        <dbReference type="Proteomes" id="UP001152320"/>
    </source>
</evidence>
<evidence type="ECO:0000256" key="3">
    <source>
        <dbReference type="ARBA" id="ARBA00022737"/>
    </source>
</evidence>
<accession>A0A9Q1HD43</accession>
<keyword evidence="5" id="KW-0175">Coiled coil</keyword>
<dbReference type="AlphaFoldDB" id="A0A9Q1HD43"/>
<evidence type="ECO:0000256" key="4">
    <source>
        <dbReference type="ARBA" id="ARBA00022860"/>
    </source>
</evidence>
<dbReference type="GO" id="GO:0005516">
    <property type="term" value="F:calmodulin binding"/>
    <property type="evidence" value="ECO:0007669"/>
    <property type="project" value="UniProtKB-KW"/>
</dbReference>
<keyword evidence="8" id="KW-1185">Reference proteome</keyword>
<dbReference type="GO" id="GO:0000922">
    <property type="term" value="C:spindle pole"/>
    <property type="evidence" value="ECO:0007669"/>
    <property type="project" value="TreeGrafter"/>
</dbReference>
<gene>
    <name evidence="7" type="ORF">HOLleu_07946</name>
</gene>
<evidence type="ECO:0000256" key="2">
    <source>
        <dbReference type="ARBA" id="ARBA00022490"/>
    </source>
</evidence>
<dbReference type="GO" id="GO:0005737">
    <property type="term" value="C:cytoplasm"/>
    <property type="evidence" value="ECO:0007669"/>
    <property type="project" value="UniProtKB-SubCell"/>
</dbReference>
<proteinExistence type="predicted"/>
<evidence type="ECO:0000256" key="6">
    <source>
        <dbReference type="SAM" id="MobiDB-lite"/>
    </source>
</evidence>
<dbReference type="Pfam" id="PF00612">
    <property type="entry name" value="IQ"/>
    <property type="match status" value="2"/>
</dbReference>
<dbReference type="GO" id="GO:0000278">
    <property type="term" value="P:mitotic cell cycle"/>
    <property type="evidence" value="ECO:0007669"/>
    <property type="project" value="TreeGrafter"/>
</dbReference>
<dbReference type="Gene3D" id="1.20.5.190">
    <property type="match status" value="1"/>
</dbReference>
<organism evidence="7 8">
    <name type="scientific">Holothuria leucospilota</name>
    <name type="common">Black long sea cucumber</name>
    <name type="synonym">Mertensiothuria leucospilota</name>
    <dbReference type="NCBI Taxonomy" id="206669"/>
    <lineage>
        <taxon>Eukaryota</taxon>
        <taxon>Metazoa</taxon>
        <taxon>Echinodermata</taxon>
        <taxon>Eleutherozoa</taxon>
        <taxon>Echinozoa</taxon>
        <taxon>Holothuroidea</taxon>
        <taxon>Aspidochirotacea</taxon>
        <taxon>Aspidochirotida</taxon>
        <taxon>Holothuriidae</taxon>
        <taxon>Holothuria</taxon>
    </lineage>
</organism>
<sequence length="363" mass="42994">MASLVSLRQHLPDIMETVFERNREADEKRIQEYQAVLTIQAWFRSVRVQAFIRHLHKSATIIQKHWRGHLGRAVYRVMITNLVYIMRHNYYNAMATKIQKMWRGFYVRKYVFDYYSRKRYLEGLIVKNEVVRREIEELREQKESESRRRKEIEAERKLQEYAAKHRYLLSTQVVPGIYNSPFKPHPDEMEFVLRKVKPHPPNMPKPKRDSRSGIIIPESPPLPQTEPLPPIGQKPQMFAIIQGPFRDPSEVQKQRYKPLQPTLRVATSYTSTEEARAAMKAKEWIMRVNDNIFVPFSRRDRDYEPLLHTTSKYGHLPYGSRYFRETNEGGNISTTERFQPVVSPIPVFDKLNDTYSKGTETVP</sequence>
<comment type="caution">
    <text evidence="7">The sequence shown here is derived from an EMBL/GenBank/DDBJ whole genome shotgun (WGS) entry which is preliminary data.</text>
</comment>
<keyword evidence="4" id="KW-0112">Calmodulin-binding</keyword>
<dbReference type="GO" id="GO:0007051">
    <property type="term" value="P:spindle organization"/>
    <property type="evidence" value="ECO:0007669"/>
    <property type="project" value="TreeGrafter"/>
</dbReference>
<dbReference type="PANTHER" id="PTHR22706">
    <property type="entry name" value="ASSEMBLY FACTOR FOR SPINDLE MICROTUBULES"/>
    <property type="match status" value="1"/>
</dbReference>
<dbReference type="OrthoDB" id="190375at2759"/>
<evidence type="ECO:0000256" key="1">
    <source>
        <dbReference type="ARBA" id="ARBA00004496"/>
    </source>
</evidence>
<dbReference type="Proteomes" id="UP001152320">
    <property type="component" value="Chromosome 3"/>
</dbReference>
<protein>
    <submittedName>
        <fullName evidence="7">Spermatogenesis-associated protein 17</fullName>
    </submittedName>
</protein>
<evidence type="ECO:0000313" key="7">
    <source>
        <dbReference type="EMBL" id="KAJ8045027.1"/>
    </source>
</evidence>
<dbReference type="SMART" id="SM00015">
    <property type="entry name" value="IQ"/>
    <property type="match status" value="2"/>
</dbReference>
<feature type="region of interest" description="Disordered" evidence="6">
    <location>
        <begin position="197"/>
        <end position="228"/>
    </location>
</feature>
<dbReference type="SUPFAM" id="SSF52540">
    <property type="entry name" value="P-loop containing nucleoside triphosphate hydrolases"/>
    <property type="match status" value="1"/>
</dbReference>
<comment type="subcellular location">
    <subcellularLocation>
        <location evidence="1">Cytoplasm</location>
    </subcellularLocation>
</comment>
<dbReference type="PANTHER" id="PTHR22706:SF1">
    <property type="entry name" value="ASSEMBLY FACTOR FOR SPINDLE MICROTUBULES"/>
    <property type="match status" value="1"/>
</dbReference>
<dbReference type="CDD" id="cd23767">
    <property type="entry name" value="IQCD"/>
    <property type="match status" value="1"/>
</dbReference>
<dbReference type="GO" id="GO:0051295">
    <property type="term" value="P:establishment of meiotic spindle localization"/>
    <property type="evidence" value="ECO:0007669"/>
    <property type="project" value="TreeGrafter"/>
</dbReference>
<name>A0A9Q1HD43_HOLLE</name>
<keyword evidence="2" id="KW-0963">Cytoplasm</keyword>
<keyword evidence="3" id="KW-0677">Repeat</keyword>
<dbReference type="PROSITE" id="PS50096">
    <property type="entry name" value="IQ"/>
    <property type="match status" value="2"/>
</dbReference>
<dbReference type="InterPro" id="IPR027417">
    <property type="entry name" value="P-loop_NTPase"/>
</dbReference>
<feature type="compositionally biased region" description="Pro residues" evidence="6">
    <location>
        <begin position="218"/>
        <end position="228"/>
    </location>
</feature>